<dbReference type="GO" id="GO:0003796">
    <property type="term" value="F:lysozyme activity"/>
    <property type="evidence" value="ECO:0007669"/>
    <property type="project" value="InterPro"/>
</dbReference>
<dbReference type="GO" id="GO:0042742">
    <property type="term" value="P:defense response to bacterium"/>
    <property type="evidence" value="ECO:0007669"/>
    <property type="project" value="UniProtKB-KW"/>
</dbReference>
<dbReference type="Proteomes" id="UP000268051">
    <property type="component" value="Unassembled WGS sequence"/>
</dbReference>
<dbReference type="RefSeq" id="WP_123652870.1">
    <property type="nucleotide sequence ID" value="NZ_RHFN01000072.1"/>
</dbReference>
<sequence length="334" mass="37819">MSLNWHFLNDFTDRLYAFICRMEASTENERLILSRVNGNPTIGAGFDLVSGGDKVRKAVLEGMGFYFDDEDDDYDGYGVSHQQAIENDYVRRLKELMEAHVTDVSQYNQILLERRNNTDPAYAALVPVDSRRTEFRFYSDAEVRSVFDSLWINVYRNRVLNLLPAGSGSNTALTESKEIIVLASLGWNNAGLIGPSLREAIRQGNRAEAWFEIRYRSNDPDQAEKIRAGIAKRRFMESQVFGLYDNPQEVSAAEAKNIFRMLQNHRQTIMDYEAAFGHAPDTDSPTNDRIAAANHDYTTIIDLAQKCVGTGGQRPDDDELIASNIYLAPDCYLN</sequence>
<proteinExistence type="predicted"/>
<dbReference type="GO" id="GO:0031640">
    <property type="term" value="P:killing of cells of another organism"/>
    <property type="evidence" value="ECO:0007669"/>
    <property type="project" value="UniProtKB-KW"/>
</dbReference>
<dbReference type="EMBL" id="RHFN01000072">
    <property type="protein sequence ID" value="ROU08780.1"/>
    <property type="molecule type" value="Genomic_DNA"/>
</dbReference>
<comment type="caution">
    <text evidence="3">The sequence shown here is derived from an EMBL/GenBank/DDBJ whole genome shotgun (WGS) entry which is preliminary data.</text>
</comment>
<evidence type="ECO:0000313" key="3">
    <source>
        <dbReference type="EMBL" id="ROU08780.1"/>
    </source>
</evidence>
<keyword evidence="2" id="KW-0081">Bacteriolytic enzyme</keyword>
<evidence type="ECO:0000256" key="2">
    <source>
        <dbReference type="ARBA" id="ARBA00022638"/>
    </source>
</evidence>
<dbReference type="Gene3D" id="1.10.530.40">
    <property type="match status" value="1"/>
</dbReference>
<accession>A0A3N2RMV5</accession>
<dbReference type="OrthoDB" id="1676884at2"/>
<evidence type="ECO:0000256" key="1">
    <source>
        <dbReference type="ARBA" id="ARBA00022529"/>
    </source>
</evidence>
<protein>
    <submittedName>
        <fullName evidence="3">Uncharacterized protein</fullName>
    </submittedName>
</protein>
<keyword evidence="1" id="KW-0929">Antimicrobial</keyword>
<gene>
    <name evidence="3" type="ORF">EB837_26025</name>
</gene>
<dbReference type="InterPro" id="IPR023347">
    <property type="entry name" value="Lysozyme_dom_sf"/>
</dbReference>
<reference evidence="3 4" key="1">
    <citation type="submission" date="2018-10" db="EMBL/GenBank/DDBJ databases">
        <title>Horizontal transference of carbapenem resistance between Klebsiella pneumoniae and Kluyvera ascorbata during abdominal infection: a case report.</title>
        <authorList>
            <person name="Raro O.H.F."/>
            <person name="Lima-Morales D."/>
            <person name="Barth A.L."/>
            <person name="Paim T.G.S."/>
            <person name="Mott M.P."/>
            <person name="Riche C.V.W."/>
            <person name="Teixeira U.F."/>
            <person name="Waechter F."/>
            <person name="Dias C.A.G."/>
        </authorList>
    </citation>
    <scope>NUCLEOTIDE SEQUENCE [LARGE SCALE GENOMIC DNA]</scope>
    <source>
        <strain evidence="3 4">OT2</strain>
    </source>
</reference>
<organism evidence="3 4">
    <name type="scientific">Kluyvera ascorbata</name>
    <dbReference type="NCBI Taxonomy" id="51288"/>
    <lineage>
        <taxon>Bacteria</taxon>
        <taxon>Pseudomonadati</taxon>
        <taxon>Pseudomonadota</taxon>
        <taxon>Gammaproteobacteria</taxon>
        <taxon>Enterobacterales</taxon>
        <taxon>Enterobacteriaceae</taxon>
        <taxon>Kluyvera</taxon>
    </lineage>
</organism>
<name>A0A3N2RMV5_9ENTR</name>
<dbReference type="AlphaFoldDB" id="A0A3N2RMV5"/>
<evidence type="ECO:0000313" key="4">
    <source>
        <dbReference type="Proteomes" id="UP000268051"/>
    </source>
</evidence>